<dbReference type="AlphaFoldDB" id="L9VQ28"/>
<organism evidence="1 2">
    <name type="scientific">Halalkalicoccus jeotgali (strain DSM 18796 / CECT 7217 / JCM 14584 / KCTC 4019 / B3)</name>
    <dbReference type="NCBI Taxonomy" id="795797"/>
    <lineage>
        <taxon>Archaea</taxon>
        <taxon>Methanobacteriati</taxon>
        <taxon>Methanobacteriota</taxon>
        <taxon>Stenosarchaea group</taxon>
        <taxon>Halobacteria</taxon>
        <taxon>Halobacteriales</taxon>
        <taxon>Halococcaceae</taxon>
        <taxon>Halalkalicoccus</taxon>
    </lineage>
</organism>
<evidence type="ECO:0000313" key="1">
    <source>
        <dbReference type="EMBL" id="ELY39067.1"/>
    </source>
</evidence>
<dbReference type="EMBL" id="AOHV01000016">
    <property type="protein sequence ID" value="ELY39067.1"/>
    <property type="molecule type" value="Genomic_DNA"/>
</dbReference>
<sequence>MSSRMAATGDRLLGRRYPVGIFDFVDRHLAFECLVGTNEGIHVGIEWVASEVVFTAFAPPISGVDPAFVGIERDRSFRDCLNRESRIRRLLVESSITVLTIASSRMTGIENRLRLLSGI</sequence>
<evidence type="ECO:0000313" key="2">
    <source>
        <dbReference type="Proteomes" id="UP000011645"/>
    </source>
</evidence>
<protein>
    <submittedName>
        <fullName evidence="1">Uncharacterized protein</fullName>
    </submittedName>
</protein>
<reference evidence="1 2" key="1">
    <citation type="journal article" date="2014" name="PLoS Genet.">
        <title>Phylogenetically driven sequencing of extremely halophilic archaea reveals strategies for static and dynamic osmo-response.</title>
        <authorList>
            <person name="Becker E.A."/>
            <person name="Seitzer P.M."/>
            <person name="Tritt A."/>
            <person name="Larsen D."/>
            <person name="Krusor M."/>
            <person name="Yao A.I."/>
            <person name="Wu D."/>
            <person name="Madern D."/>
            <person name="Eisen J.A."/>
            <person name="Darling A.E."/>
            <person name="Facciotti M.T."/>
        </authorList>
    </citation>
    <scope>NUCLEOTIDE SEQUENCE [LARGE SCALE GENOMIC DNA]</scope>
    <source>
        <strain evidence="2">DSM 18796 / CECT 7217 / JCM 14584 / KCTC 4019 / B3</strain>
    </source>
</reference>
<gene>
    <name evidence="1" type="ORF">C497_06134</name>
</gene>
<name>L9VQ28_HALJB</name>
<comment type="caution">
    <text evidence="1">The sequence shown here is derived from an EMBL/GenBank/DDBJ whole genome shotgun (WGS) entry which is preliminary data.</text>
</comment>
<proteinExistence type="predicted"/>
<keyword evidence="2" id="KW-1185">Reference proteome</keyword>
<accession>L9VQ28</accession>
<dbReference type="Proteomes" id="UP000011645">
    <property type="component" value="Unassembled WGS sequence"/>
</dbReference>